<dbReference type="OrthoDB" id="1706542at2"/>
<dbReference type="CDD" id="cd00657">
    <property type="entry name" value="Ferritin_like"/>
    <property type="match status" value="1"/>
</dbReference>
<dbReference type="AlphaFoldDB" id="A0A4R2S0K6"/>
<organism evidence="2 3">
    <name type="scientific">Heliophilum fasciatum</name>
    <dbReference type="NCBI Taxonomy" id="35700"/>
    <lineage>
        <taxon>Bacteria</taxon>
        <taxon>Bacillati</taxon>
        <taxon>Bacillota</taxon>
        <taxon>Clostridia</taxon>
        <taxon>Eubacteriales</taxon>
        <taxon>Heliobacteriaceae</taxon>
        <taxon>Heliophilum</taxon>
    </lineage>
</organism>
<accession>A0A4R2S0K6</accession>
<dbReference type="RefSeq" id="WP_131917738.1">
    <property type="nucleotide sequence ID" value="NZ_JAOQNU010000001.1"/>
</dbReference>
<feature type="compositionally biased region" description="Low complexity" evidence="1">
    <location>
        <begin position="68"/>
        <end position="100"/>
    </location>
</feature>
<dbReference type="Proteomes" id="UP000294813">
    <property type="component" value="Unassembled WGS sequence"/>
</dbReference>
<dbReference type="Gene3D" id="1.20.120.660">
    <property type="entry name" value="IL-4 antagonist (De novo design) like domain"/>
    <property type="match status" value="2"/>
</dbReference>
<comment type="caution">
    <text evidence="2">The sequence shown here is derived from an EMBL/GenBank/DDBJ whole genome shotgun (WGS) entry which is preliminary data.</text>
</comment>
<evidence type="ECO:0000256" key="1">
    <source>
        <dbReference type="SAM" id="MobiDB-lite"/>
    </source>
</evidence>
<protein>
    <submittedName>
        <fullName evidence="2">Coat F domain-containing protein</fullName>
    </submittedName>
</protein>
<dbReference type="InterPro" id="IPR012851">
    <property type="entry name" value="Spore_coat_CotF-like"/>
</dbReference>
<name>A0A4R2S0K6_9FIRM</name>
<dbReference type="EMBL" id="SLXT01000001">
    <property type="protein sequence ID" value="TCP68949.1"/>
    <property type="molecule type" value="Genomic_DNA"/>
</dbReference>
<dbReference type="InterPro" id="IPR009078">
    <property type="entry name" value="Ferritin-like_SF"/>
</dbReference>
<reference evidence="2 3" key="1">
    <citation type="submission" date="2019-03" db="EMBL/GenBank/DDBJ databases">
        <title>Genomic Encyclopedia of Type Strains, Phase IV (KMG-IV): sequencing the most valuable type-strain genomes for metagenomic binning, comparative biology and taxonomic classification.</title>
        <authorList>
            <person name="Goeker M."/>
        </authorList>
    </citation>
    <scope>NUCLEOTIDE SEQUENCE [LARGE SCALE GENOMIC DNA]</scope>
    <source>
        <strain evidence="2 3">DSM 11170</strain>
    </source>
</reference>
<keyword evidence="3" id="KW-1185">Reference proteome</keyword>
<evidence type="ECO:0000313" key="2">
    <source>
        <dbReference type="EMBL" id="TCP68949.1"/>
    </source>
</evidence>
<dbReference type="SUPFAM" id="SSF47240">
    <property type="entry name" value="Ferritin-like"/>
    <property type="match status" value="1"/>
</dbReference>
<gene>
    <name evidence="2" type="ORF">EDD73_101115</name>
</gene>
<proteinExistence type="predicted"/>
<feature type="region of interest" description="Disordered" evidence="1">
    <location>
        <begin position="67"/>
        <end position="109"/>
    </location>
</feature>
<sequence length="175" mass="20182">MLQLTQRERGLLEDQQSHEQLCVYKYKSYAQQAQDPVLKQMFQKHAQHEQQHLNTVNQILSGQVPAMNQQQGQQLGQQQGQQQQSMQQSPNMQQQNMASQGLLSSVAGSSSQANEDDLQLCRDMLVTEQYISSSYDSAIFQFNNPQVRQAFNHIQKEEQQHGQELLQYLQQNSIM</sequence>
<evidence type="ECO:0000313" key="3">
    <source>
        <dbReference type="Proteomes" id="UP000294813"/>
    </source>
</evidence>
<dbReference type="Pfam" id="PF07875">
    <property type="entry name" value="Coat_F"/>
    <property type="match status" value="1"/>
</dbReference>